<evidence type="ECO:0000313" key="4">
    <source>
        <dbReference type="Proteomes" id="UP001054889"/>
    </source>
</evidence>
<accession>A0AAV5DJQ8</accession>
<sequence>MGAAFSSNKRFSLRSILPVILVVLVLVGGAVACSLHQHNSAAVVVNDRRNSMIKSRKILRDDRGHQRPRRRPSSPAPTVSPALPKGIVHETTNLEMEASLAGNPKQQRKNPQEQQQRKSLLAVPVGIKNKNVVDKLVSKFPSSDFTVMLFHYDGATKLWFAKRFLHPDVVDDYDYIFLWDEDIEVDAFDPARYLAVVRREGLEVSQPALDRASEIHHAHTARRLAGPNNPEPTDVHRGAGWVEVMVPVLSRKAWRCAWGMLQNDLIHGWGLDYKLGYCAGEDRVKNVGVVDSEYVLHRGVPVLGGDSGSGNSAGRAAVRRRSFKEMQIFEKRWNAAVAQDKDWTDPYAAPQATGGGVSS</sequence>
<dbReference type="PANTHER" id="PTHR31210:SF84">
    <property type="entry name" value="OS07G0414700 PROTEIN"/>
    <property type="match status" value="1"/>
</dbReference>
<reference evidence="3" key="1">
    <citation type="journal article" date="2018" name="DNA Res.">
        <title>Multiple hybrid de novo genome assembly of finger millet, an orphan allotetraploid crop.</title>
        <authorList>
            <person name="Hatakeyama M."/>
            <person name="Aluri S."/>
            <person name="Balachadran M.T."/>
            <person name="Sivarajan S.R."/>
            <person name="Patrignani A."/>
            <person name="Gruter S."/>
            <person name="Poveda L."/>
            <person name="Shimizu-Inatsugi R."/>
            <person name="Baeten J."/>
            <person name="Francoijs K.J."/>
            <person name="Nataraja K.N."/>
            <person name="Reddy Y.A.N."/>
            <person name="Phadnis S."/>
            <person name="Ravikumar R.L."/>
            <person name="Schlapbach R."/>
            <person name="Sreeman S.M."/>
            <person name="Shimizu K.K."/>
        </authorList>
    </citation>
    <scope>NUCLEOTIDE SEQUENCE</scope>
</reference>
<dbReference type="PANTHER" id="PTHR31210">
    <property type="entry name" value="OS06G0731900 PROTEIN"/>
    <property type="match status" value="1"/>
</dbReference>
<comment type="caution">
    <text evidence="3">The sequence shown here is derived from an EMBL/GenBank/DDBJ whole genome shotgun (WGS) entry which is preliminary data.</text>
</comment>
<feature type="region of interest" description="Disordered" evidence="1">
    <location>
        <begin position="59"/>
        <end position="84"/>
    </location>
</feature>
<feature type="signal peptide" evidence="2">
    <location>
        <begin position="1"/>
        <end position="32"/>
    </location>
</feature>
<dbReference type="Pfam" id="PF05212">
    <property type="entry name" value="DUF707"/>
    <property type="match status" value="1"/>
</dbReference>
<keyword evidence="2" id="KW-0732">Signal</keyword>
<gene>
    <name evidence="3" type="primary">ga28217</name>
    <name evidence="3" type="ORF">PR202_ga28217</name>
</gene>
<feature type="chain" id="PRO_5043898963" evidence="2">
    <location>
        <begin position="33"/>
        <end position="359"/>
    </location>
</feature>
<protein>
    <submittedName>
        <fullName evidence="3">Uncharacterized protein</fullName>
    </submittedName>
</protein>
<proteinExistence type="predicted"/>
<dbReference type="Proteomes" id="UP001054889">
    <property type="component" value="Unassembled WGS sequence"/>
</dbReference>
<evidence type="ECO:0000313" key="3">
    <source>
        <dbReference type="EMBL" id="GJN10150.1"/>
    </source>
</evidence>
<evidence type="ECO:0000256" key="1">
    <source>
        <dbReference type="SAM" id="MobiDB-lite"/>
    </source>
</evidence>
<organism evidence="3 4">
    <name type="scientific">Eleusine coracana subsp. coracana</name>
    <dbReference type="NCBI Taxonomy" id="191504"/>
    <lineage>
        <taxon>Eukaryota</taxon>
        <taxon>Viridiplantae</taxon>
        <taxon>Streptophyta</taxon>
        <taxon>Embryophyta</taxon>
        <taxon>Tracheophyta</taxon>
        <taxon>Spermatophyta</taxon>
        <taxon>Magnoliopsida</taxon>
        <taxon>Liliopsida</taxon>
        <taxon>Poales</taxon>
        <taxon>Poaceae</taxon>
        <taxon>PACMAD clade</taxon>
        <taxon>Chloridoideae</taxon>
        <taxon>Cynodonteae</taxon>
        <taxon>Eleusininae</taxon>
        <taxon>Eleusine</taxon>
    </lineage>
</organism>
<dbReference type="EMBL" id="BQKI01000017">
    <property type="protein sequence ID" value="GJN10150.1"/>
    <property type="molecule type" value="Genomic_DNA"/>
</dbReference>
<dbReference type="AlphaFoldDB" id="A0AAV5DJQ8"/>
<evidence type="ECO:0000256" key="2">
    <source>
        <dbReference type="SAM" id="SignalP"/>
    </source>
</evidence>
<name>A0AAV5DJQ8_ELECO</name>
<feature type="region of interest" description="Disordered" evidence="1">
    <location>
        <begin position="100"/>
        <end position="119"/>
    </location>
</feature>
<dbReference type="InterPro" id="IPR007877">
    <property type="entry name" value="DUF707"/>
</dbReference>
<reference evidence="3" key="2">
    <citation type="submission" date="2021-12" db="EMBL/GenBank/DDBJ databases">
        <title>Resequencing data analysis of finger millet.</title>
        <authorList>
            <person name="Hatakeyama M."/>
            <person name="Aluri S."/>
            <person name="Balachadran M.T."/>
            <person name="Sivarajan S.R."/>
            <person name="Poveda L."/>
            <person name="Shimizu-Inatsugi R."/>
            <person name="Schlapbach R."/>
            <person name="Sreeman S.M."/>
            <person name="Shimizu K.K."/>
        </authorList>
    </citation>
    <scope>NUCLEOTIDE SEQUENCE</scope>
</reference>
<keyword evidence="4" id="KW-1185">Reference proteome</keyword>